<dbReference type="EMBL" id="SOQX01000007">
    <property type="protein sequence ID" value="TDX99587.1"/>
    <property type="molecule type" value="Genomic_DNA"/>
</dbReference>
<proteinExistence type="predicted"/>
<evidence type="ECO:0000313" key="7">
    <source>
        <dbReference type="EMBL" id="TDX99587.1"/>
    </source>
</evidence>
<gene>
    <name evidence="7" type="ORF">EDC23_2371</name>
</gene>
<evidence type="ECO:0000256" key="3">
    <source>
        <dbReference type="ARBA" id="ARBA00023157"/>
    </source>
</evidence>
<dbReference type="GO" id="GO:0016209">
    <property type="term" value="F:antioxidant activity"/>
    <property type="evidence" value="ECO:0007669"/>
    <property type="project" value="InterPro"/>
</dbReference>
<dbReference type="Pfam" id="PF00578">
    <property type="entry name" value="AhpC-TSA"/>
    <property type="match status" value="1"/>
</dbReference>
<dbReference type="AlphaFoldDB" id="A0A4R8IH94"/>
<feature type="compositionally biased region" description="Polar residues" evidence="5">
    <location>
        <begin position="35"/>
        <end position="53"/>
    </location>
</feature>
<organism evidence="7 8">
    <name type="scientific">Thiohalophilus thiocyanatoxydans</name>
    <dbReference type="NCBI Taxonomy" id="381308"/>
    <lineage>
        <taxon>Bacteria</taxon>
        <taxon>Pseudomonadati</taxon>
        <taxon>Pseudomonadota</taxon>
        <taxon>Gammaproteobacteria</taxon>
        <taxon>Thiohalomonadales</taxon>
        <taxon>Thiohalophilaceae</taxon>
        <taxon>Thiohalophilus</taxon>
    </lineage>
</organism>
<reference evidence="7 8" key="1">
    <citation type="submission" date="2019-03" db="EMBL/GenBank/DDBJ databases">
        <title>Genomic Encyclopedia of Type Strains, Phase IV (KMG-IV): sequencing the most valuable type-strain genomes for metagenomic binning, comparative biology and taxonomic classification.</title>
        <authorList>
            <person name="Goeker M."/>
        </authorList>
    </citation>
    <scope>NUCLEOTIDE SEQUENCE [LARGE SCALE GENOMIC DNA]</scope>
    <source>
        <strain evidence="7 8">DSM 16326</strain>
    </source>
</reference>
<dbReference type="SUPFAM" id="SSF52833">
    <property type="entry name" value="Thioredoxin-like"/>
    <property type="match status" value="1"/>
</dbReference>
<dbReference type="PROSITE" id="PS00194">
    <property type="entry name" value="THIOREDOXIN_1"/>
    <property type="match status" value="1"/>
</dbReference>
<sequence>MKRSVFISIIVVVAVISLLAGMYANRLFDDPESNAAAQTAQNKPAKTGQSTDTPEIRPDFGLQDLDDELRHVSEWDGDVLIVNFWATWCPPCRREIPAFIDLQEEYRDQGLTIVGIAIDTKQDTVDFVDPLGINYPILIGEKEGIALSKDYGNRLGVLPYTIIVDRDGKITETHRNELTFEEAEAMIKPLL</sequence>
<keyword evidence="4" id="KW-0676">Redox-active center</keyword>
<dbReference type="Proteomes" id="UP000294914">
    <property type="component" value="Unassembled WGS sequence"/>
</dbReference>
<dbReference type="GO" id="GO:0017004">
    <property type="term" value="P:cytochrome complex assembly"/>
    <property type="evidence" value="ECO:0007669"/>
    <property type="project" value="UniProtKB-KW"/>
</dbReference>
<dbReference type="PROSITE" id="PS51352">
    <property type="entry name" value="THIOREDOXIN_2"/>
    <property type="match status" value="1"/>
</dbReference>
<evidence type="ECO:0000256" key="2">
    <source>
        <dbReference type="ARBA" id="ARBA00022748"/>
    </source>
</evidence>
<accession>A0A4R8IH94</accession>
<evidence type="ECO:0000256" key="5">
    <source>
        <dbReference type="SAM" id="MobiDB-lite"/>
    </source>
</evidence>
<dbReference type="PANTHER" id="PTHR42852">
    <property type="entry name" value="THIOL:DISULFIDE INTERCHANGE PROTEIN DSBE"/>
    <property type="match status" value="1"/>
</dbReference>
<keyword evidence="8" id="KW-1185">Reference proteome</keyword>
<comment type="caution">
    <text evidence="7">The sequence shown here is derived from an EMBL/GenBank/DDBJ whole genome shotgun (WGS) entry which is preliminary data.</text>
</comment>
<dbReference type="GO" id="GO:0030313">
    <property type="term" value="C:cell envelope"/>
    <property type="evidence" value="ECO:0007669"/>
    <property type="project" value="UniProtKB-SubCell"/>
</dbReference>
<evidence type="ECO:0000259" key="6">
    <source>
        <dbReference type="PROSITE" id="PS51352"/>
    </source>
</evidence>
<dbReference type="CDD" id="cd02966">
    <property type="entry name" value="TlpA_like_family"/>
    <property type="match status" value="1"/>
</dbReference>
<dbReference type="PANTHER" id="PTHR42852:SF6">
    <property type="entry name" value="THIOL:DISULFIDE INTERCHANGE PROTEIN DSBE"/>
    <property type="match status" value="1"/>
</dbReference>
<name>A0A4R8IH94_9GAMM</name>
<dbReference type="GO" id="GO:0015036">
    <property type="term" value="F:disulfide oxidoreductase activity"/>
    <property type="evidence" value="ECO:0007669"/>
    <property type="project" value="UniProtKB-ARBA"/>
</dbReference>
<feature type="region of interest" description="Disordered" evidence="5">
    <location>
        <begin position="35"/>
        <end position="58"/>
    </location>
</feature>
<dbReference type="InterPro" id="IPR017937">
    <property type="entry name" value="Thioredoxin_CS"/>
</dbReference>
<dbReference type="InterPro" id="IPR036249">
    <property type="entry name" value="Thioredoxin-like_sf"/>
</dbReference>
<feature type="domain" description="Thioredoxin" evidence="6">
    <location>
        <begin position="51"/>
        <end position="191"/>
    </location>
</feature>
<evidence type="ECO:0000256" key="1">
    <source>
        <dbReference type="ARBA" id="ARBA00004196"/>
    </source>
</evidence>
<evidence type="ECO:0000313" key="8">
    <source>
        <dbReference type="Proteomes" id="UP000294914"/>
    </source>
</evidence>
<evidence type="ECO:0000256" key="4">
    <source>
        <dbReference type="ARBA" id="ARBA00023284"/>
    </source>
</evidence>
<keyword evidence="3" id="KW-1015">Disulfide bond</keyword>
<dbReference type="Gene3D" id="3.40.30.10">
    <property type="entry name" value="Glutaredoxin"/>
    <property type="match status" value="1"/>
</dbReference>
<dbReference type="InterPro" id="IPR000866">
    <property type="entry name" value="AhpC/TSA"/>
</dbReference>
<dbReference type="RefSeq" id="WP_243830783.1">
    <property type="nucleotide sequence ID" value="NZ_SOQX01000007.1"/>
</dbReference>
<dbReference type="InterPro" id="IPR013766">
    <property type="entry name" value="Thioredoxin_domain"/>
</dbReference>
<comment type="subcellular location">
    <subcellularLocation>
        <location evidence="1">Cell envelope</location>
    </subcellularLocation>
</comment>
<protein>
    <submittedName>
        <fullName evidence="7">Peroxiredoxin</fullName>
    </submittedName>
</protein>
<keyword evidence="2" id="KW-0201">Cytochrome c-type biogenesis</keyword>
<dbReference type="InterPro" id="IPR050553">
    <property type="entry name" value="Thioredoxin_ResA/DsbE_sf"/>
</dbReference>